<evidence type="ECO:0000313" key="2">
    <source>
        <dbReference type="Proteomes" id="UP000260136"/>
    </source>
</evidence>
<dbReference type="Proteomes" id="UP000260136">
    <property type="component" value="Chromosome"/>
</dbReference>
<evidence type="ECO:0000313" key="1">
    <source>
        <dbReference type="EMBL" id="SYV95258.1"/>
    </source>
</evidence>
<protein>
    <submittedName>
        <fullName evidence="1">Uncharacterized protein</fullName>
    </submittedName>
</protein>
<proteinExistence type="predicted"/>
<accession>A0A3B0PDM2</accession>
<reference evidence="2" key="1">
    <citation type="submission" date="2018-06" db="EMBL/GenBank/DDBJ databases">
        <authorList>
            <consortium name="Pathogen Informatics"/>
        </authorList>
    </citation>
    <scope>NUCLEOTIDE SEQUENCE [LARGE SCALE GENOMIC DNA]</scope>
    <source>
        <strain evidence="2">NCTC10115</strain>
    </source>
</reference>
<dbReference type="AlphaFoldDB" id="A0A3B0PDM2"/>
<sequence length="30" mass="3582">MKAFVFEEEEEEEEEVLRSLGVLDWPSEPK</sequence>
<organism evidence="1 2">
    <name type="scientific">Mycoplasmoides gallisepticum</name>
    <name type="common">Mycoplasma gallisepticum</name>
    <dbReference type="NCBI Taxonomy" id="2096"/>
    <lineage>
        <taxon>Bacteria</taxon>
        <taxon>Bacillati</taxon>
        <taxon>Mycoplasmatota</taxon>
        <taxon>Mycoplasmoidales</taxon>
        <taxon>Mycoplasmoidaceae</taxon>
        <taxon>Mycoplasmoides</taxon>
    </lineage>
</organism>
<name>A0A3B0PDM2_MYCGL</name>
<gene>
    <name evidence="1" type="ORF">NCTC10115_01320</name>
</gene>
<dbReference type="EMBL" id="LS991952">
    <property type="protein sequence ID" value="SYV95258.1"/>
    <property type="molecule type" value="Genomic_DNA"/>
</dbReference>